<organism evidence="4 5">
    <name type="scientific">Virgibacillus siamensis</name>
    <dbReference type="NCBI Taxonomy" id="480071"/>
    <lineage>
        <taxon>Bacteria</taxon>
        <taxon>Bacillati</taxon>
        <taxon>Bacillota</taxon>
        <taxon>Bacilli</taxon>
        <taxon>Bacillales</taxon>
        <taxon>Bacillaceae</taxon>
        <taxon>Virgibacillus</taxon>
    </lineage>
</organism>
<keyword evidence="5" id="KW-1185">Reference proteome</keyword>
<dbReference type="InterPro" id="IPR023074">
    <property type="entry name" value="HMG_CoA_Rdtase_cat_sf"/>
</dbReference>
<evidence type="ECO:0000256" key="1">
    <source>
        <dbReference type="ARBA" id="ARBA00007661"/>
    </source>
</evidence>
<dbReference type="CDD" id="cd00644">
    <property type="entry name" value="HMG-CoA_reductase_classII"/>
    <property type="match status" value="1"/>
</dbReference>
<dbReference type="Gene3D" id="3.90.770.10">
    <property type="entry name" value="3-hydroxy-3-methylglutaryl-coenzyme A Reductase, Chain A, domain 2"/>
    <property type="match status" value="2"/>
</dbReference>
<comment type="pathway">
    <text evidence="3">Metabolic intermediate metabolism; (R)-mevalonate degradation; (S)-3-hydroxy-3-methylglutaryl-CoA from (R)-mevalonate: step 1/1.</text>
</comment>
<dbReference type="InterPro" id="IPR023076">
    <property type="entry name" value="HMG_CoA_Rdtase_CS"/>
</dbReference>
<dbReference type="RefSeq" id="WP_343809721.1">
    <property type="nucleotide sequence ID" value="NZ_BAAADS010000001.1"/>
</dbReference>
<keyword evidence="2 3" id="KW-0560">Oxidoreductase</keyword>
<dbReference type="PANTHER" id="PTHR10572">
    <property type="entry name" value="3-HYDROXY-3-METHYLGLUTARYL-COENZYME A REDUCTASE"/>
    <property type="match status" value="1"/>
</dbReference>
<dbReference type="Proteomes" id="UP001500866">
    <property type="component" value="Unassembled WGS sequence"/>
</dbReference>
<comment type="catalytic activity">
    <reaction evidence="3">
        <text>(R)-mevalonate + 2 NAD(+) + CoA = (3S)-3-hydroxy-3-methylglutaryl-CoA + 2 NADH + 2 H(+)</text>
        <dbReference type="Rhea" id="RHEA:14833"/>
        <dbReference type="ChEBI" id="CHEBI:15378"/>
        <dbReference type="ChEBI" id="CHEBI:36464"/>
        <dbReference type="ChEBI" id="CHEBI:43074"/>
        <dbReference type="ChEBI" id="CHEBI:57287"/>
        <dbReference type="ChEBI" id="CHEBI:57540"/>
        <dbReference type="ChEBI" id="CHEBI:57945"/>
        <dbReference type="EC" id="1.1.1.88"/>
    </reaction>
</comment>
<dbReference type="EMBL" id="BAAADS010000001">
    <property type="protein sequence ID" value="GAA0590782.1"/>
    <property type="molecule type" value="Genomic_DNA"/>
</dbReference>
<name>A0ABN1FHA2_9BACI</name>
<dbReference type="InterPro" id="IPR009029">
    <property type="entry name" value="HMG_CoA_Rdtase_sub-bd_dom_sf"/>
</dbReference>
<accession>A0ABN1FHA2</accession>
<comment type="similarity">
    <text evidence="1 3">Belongs to the HMG-CoA reductase family.</text>
</comment>
<gene>
    <name evidence="4" type="ORF">GCM10009001_03480</name>
</gene>
<reference evidence="4 5" key="1">
    <citation type="journal article" date="2019" name="Int. J. Syst. Evol. Microbiol.">
        <title>The Global Catalogue of Microorganisms (GCM) 10K type strain sequencing project: providing services to taxonomists for standard genome sequencing and annotation.</title>
        <authorList>
            <consortium name="The Broad Institute Genomics Platform"/>
            <consortium name="The Broad Institute Genome Sequencing Center for Infectious Disease"/>
            <person name="Wu L."/>
            <person name="Ma J."/>
        </authorList>
    </citation>
    <scope>NUCLEOTIDE SEQUENCE [LARGE SCALE GENOMIC DNA]</scope>
    <source>
        <strain evidence="4 5">JCM 15395</strain>
    </source>
</reference>
<dbReference type="PANTHER" id="PTHR10572:SF24">
    <property type="entry name" value="3-HYDROXY-3-METHYLGLUTARYL-COENZYME A REDUCTASE"/>
    <property type="match status" value="1"/>
</dbReference>
<sequence length="423" mass="45066">MTSRLSGFYKLSPEQRLEKVAEHLGGKLTENEKDILTGKQGFTTEQADHMVENVIGCLPVPLGVAVNFKVDGDDTFVPMATEEPSVIAAASHAAKFTYDTGGFTTSYSGSIMRGQMQVTRLENPYTAMAKIYENKEAIIELCNAQDRTLVSFGGGAKDLDIHVVPANGEKMLVIHLLIDTKDAMGANAVNTMAEAATPLVEKITGGEVVLRILSNLADKRIVRARATFQSPFDGDEAKMEKFLSAYQLAVADPYRAATHNKGIMNGISAVVLATGNDTRAIEAGAHAYAAASGNYQSLTHWERDGDSITGMVEIPLAVGLVGGATQSHPVAKLAAKILQAKTAERMAGIMASVGLAQNFAALKALAGDGIQKGHMKLHARNMAMTAGADGSQLDEVVRIASEQGKFGFDEIKGIIQSLNQREE</sequence>
<dbReference type="EC" id="1.1.1.88" evidence="3"/>
<comment type="caution">
    <text evidence="4">The sequence shown here is derived from an EMBL/GenBank/DDBJ whole genome shotgun (WGS) entry which is preliminary data.</text>
</comment>
<dbReference type="SUPFAM" id="SSF55035">
    <property type="entry name" value="NAD-binding domain of HMG-CoA reductase"/>
    <property type="match status" value="1"/>
</dbReference>
<evidence type="ECO:0000256" key="2">
    <source>
        <dbReference type="ARBA" id="ARBA00023002"/>
    </source>
</evidence>
<dbReference type="Gene3D" id="1.10.8.660">
    <property type="match status" value="1"/>
</dbReference>
<proteinExistence type="inferred from homology"/>
<dbReference type="PROSITE" id="PS00318">
    <property type="entry name" value="HMG_COA_REDUCTASE_2"/>
    <property type="match status" value="1"/>
</dbReference>
<protein>
    <recommendedName>
        <fullName evidence="3">3-hydroxy-3-methylglutaryl coenzyme A reductase</fullName>
        <shortName evidence="3">HMG-CoA reductase</shortName>
        <ecNumber evidence="3">1.1.1.88</ecNumber>
    </recommendedName>
</protein>
<evidence type="ECO:0000256" key="3">
    <source>
        <dbReference type="RuleBase" id="RU361219"/>
    </source>
</evidence>
<dbReference type="InterPro" id="IPR002202">
    <property type="entry name" value="HMG_CoA_Rdtase"/>
</dbReference>
<dbReference type="InterPro" id="IPR004553">
    <property type="entry name" value="HMG_CoA_Rdtase_bac-typ"/>
</dbReference>
<keyword evidence="3" id="KW-0520">NAD</keyword>
<dbReference type="PROSITE" id="PS50065">
    <property type="entry name" value="HMG_COA_REDUCTASE_4"/>
    <property type="match status" value="1"/>
</dbReference>
<dbReference type="SUPFAM" id="SSF56542">
    <property type="entry name" value="Substrate-binding domain of HMG-CoA reductase"/>
    <property type="match status" value="1"/>
</dbReference>
<dbReference type="PRINTS" id="PR00071">
    <property type="entry name" value="HMGCOARDTASE"/>
</dbReference>
<dbReference type="NCBIfam" id="TIGR00532">
    <property type="entry name" value="HMG_CoA_R_NAD"/>
    <property type="match status" value="1"/>
</dbReference>
<dbReference type="Pfam" id="PF00368">
    <property type="entry name" value="HMG-CoA_red"/>
    <property type="match status" value="1"/>
</dbReference>
<dbReference type="InterPro" id="IPR009023">
    <property type="entry name" value="HMG_CoA_Rdtase_NAD(P)-bd_sf"/>
</dbReference>
<evidence type="ECO:0000313" key="4">
    <source>
        <dbReference type="EMBL" id="GAA0590782.1"/>
    </source>
</evidence>
<evidence type="ECO:0000313" key="5">
    <source>
        <dbReference type="Proteomes" id="UP001500866"/>
    </source>
</evidence>